<dbReference type="InterPro" id="IPR011990">
    <property type="entry name" value="TPR-like_helical_dom_sf"/>
</dbReference>
<dbReference type="RefSeq" id="XP_007829293.1">
    <property type="nucleotide sequence ID" value="XM_007831102.1"/>
</dbReference>
<dbReference type="InterPro" id="IPR035994">
    <property type="entry name" value="Nucleoside_phosphorylase_sf"/>
</dbReference>
<reference evidence="3" key="1">
    <citation type="journal article" date="2015" name="BMC Genomics">
        <title>Genomic and transcriptomic analysis of the endophytic fungus Pestalotiopsis fici reveals its lifestyle and high potential for synthesis of natural products.</title>
        <authorList>
            <person name="Wang X."/>
            <person name="Zhang X."/>
            <person name="Liu L."/>
            <person name="Xiang M."/>
            <person name="Wang W."/>
            <person name="Sun X."/>
            <person name="Che Y."/>
            <person name="Guo L."/>
            <person name="Liu G."/>
            <person name="Guo L."/>
            <person name="Wang C."/>
            <person name="Yin W.B."/>
            <person name="Stadler M."/>
            <person name="Zhang X."/>
            <person name="Liu X."/>
        </authorList>
    </citation>
    <scope>NUCLEOTIDE SEQUENCE [LARGE SCALE GENOMIC DNA]</scope>
    <source>
        <strain evidence="3">W106-1 / CGMCC3.15140</strain>
    </source>
</reference>
<dbReference type="SUPFAM" id="SSF53167">
    <property type="entry name" value="Purine and uridine phosphorylases"/>
    <property type="match status" value="1"/>
</dbReference>
<dbReference type="eggNOG" id="KOG1840">
    <property type="taxonomic scope" value="Eukaryota"/>
</dbReference>
<proteinExistence type="predicted"/>
<dbReference type="SUPFAM" id="SSF48452">
    <property type="entry name" value="TPR-like"/>
    <property type="match status" value="2"/>
</dbReference>
<dbReference type="Pfam" id="PF13374">
    <property type="entry name" value="TPR_10"/>
    <property type="match status" value="1"/>
</dbReference>
<dbReference type="Pfam" id="PF00931">
    <property type="entry name" value="NB-ARC"/>
    <property type="match status" value="1"/>
</dbReference>
<evidence type="ECO:0000313" key="2">
    <source>
        <dbReference type="EMBL" id="ETS84496.1"/>
    </source>
</evidence>
<dbReference type="Gene3D" id="3.40.50.300">
    <property type="entry name" value="P-loop containing nucleotide triphosphate hydrolases"/>
    <property type="match status" value="1"/>
</dbReference>
<feature type="domain" description="NB-ARC" evidence="1">
    <location>
        <begin position="383"/>
        <end position="575"/>
    </location>
</feature>
<sequence length="1151" mass="128569">MKRRQDSEAASYAAATNTPSTSNLDPKIYTVAWIAPLEIEAQAALHMLERRHRGRFPVSRGDDYVFHAGEIGGHNIVIATLPAGQEYGTGSAAALASQLKRFFPNLWFGLLVGVAAGLPDLSCRPPRDIRLGDVLVGLPEGKSAGLVAYDLGKETENGFQPLRYGHVLAITEPIVRSAIGSIKIEAPNEAPLFLPYFEAIRKNEHANGTFDDPGQDRDVLYISQAGGASEPIERAPRPPSKRTRVWYGPIGSGDKLLKSSQKRNELRDKYGVIGVEMEAAGTLNRIPVGVIRGVCDYGDHHKNKEWQPYAAAMASAYAKAVICQIPPAMGATQSHIAVAHPAKGQLVPEDVDATEAGPAFEVFHNLHQSIPLSRNPRFTGRSEVLDELEQRLFTERQCSAMAIVGLGGMGKTQVALHFAYRIQERYQDYSIFWVAAVSESTFEQSYSDIAGNLGLRKKNDKGINQPYRGTATTSSFQNGIKEESDVKKIVYHYLCSSSAGKWLLVLDNADDQELMFGSAEQPGIIEHLPKSESGRILMTTRSREVATDFAQFDVINLKEMNPTDSISLFSSSLIEKANLQDESLVVALLGDLAYLPLAITQAAAYLNRTQMPLQKYLNLLRGAENDMITLLSREFKDNTRYPNSRNAVATTWLISFDQIQKSNEDAINLLYLVSCIESKAIPQSIFPDSQSMETEEAIAVLCGYSFLTRRGSSDIFDMHSLVHVAIQVWRDKHHKTEQAFTQTISHLTEIINYDQRSNQATRRKYLPHALSALHGSDDCKIKPRYVLCIKVGNCLFEEDRIRESIERLEEACEWASGPLNNDQELRLACQCYLAAVYTYSRRPELAIAMLEPAVESMGPTDHRKSSIEVRLQFELAKAYGSRLRTKEAIDMLESLMKSRKEMNPDDQSEFDETLVFEQELARAYYHDGQMQKTIELCELVVDARERILLKTDLALLKSRNNLGMAYLNGGQTQKGMELLESVLETKEALLPKTHIELLITRQNLGIACLQNGQNEKAIALIEAVVAGMVTTLGEGDPETLKSQRFLARAYLQDGQSKRAMALFENLVGIYQRVSEKENLERLLSQRDLAWMYLEEGQVRPALHILEQITTVEQEILADDHPERLASLDLLRKARERLKEKDIVPPEANAEH</sequence>
<dbReference type="OrthoDB" id="1658288at2759"/>
<dbReference type="Gene3D" id="1.25.40.10">
    <property type="entry name" value="Tetratricopeptide repeat domain"/>
    <property type="match status" value="2"/>
</dbReference>
<dbReference type="SUPFAM" id="SSF52540">
    <property type="entry name" value="P-loop containing nucleoside triphosphate hydrolases"/>
    <property type="match status" value="1"/>
</dbReference>
<evidence type="ECO:0000259" key="1">
    <source>
        <dbReference type="Pfam" id="PF00931"/>
    </source>
</evidence>
<evidence type="ECO:0000313" key="3">
    <source>
        <dbReference type="Proteomes" id="UP000030651"/>
    </source>
</evidence>
<dbReference type="Gene3D" id="3.40.50.1580">
    <property type="entry name" value="Nucleoside phosphorylase domain"/>
    <property type="match status" value="1"/>
</dbReference>
<dbReference type="GO" id="GO:0043531">
    <property type="term" value="F:ADP binding"/>
    <property type="evidence" value="ECO:0007669"/>
    <property type="project" value="InterPro"/>
</dbReference>
<dbReference type="AlphaFoldDB" id="W3XGZ2"/>
<dbReference type="InterPro" id="IPR002182">
    <property type="entry name" value="NB-ARC"/>
</dbReference>
<dbReference type="OMA" id="WISAMDE"/>
<dbReference type="InParanoid" id="W3XGZ2"/>
<dbReference type="Proteomes" id="UP000030651">
    <property type="component" value="Unassembled WGS sequence"/>
</dbReference>
<organism evidence="2 3">
    <name type="scientific">Pestalotiopsis fici (strain W106-1 / CGMCC3.15140)</name>
    <dbReference type="NCBI Taxonomy" id="1229662"/>
    <lineage>
        <taxon>Eukaryota</taxon>
        <taxon>Fungi</taxon>
        <taxon>Dikarya</taxon>
        <taxon>Ascomycota</taxon>
        <taxon>Pezizomycotina</taxon>
        <taxon>Sordariomycetes</taxon>
        <taxon>Xylariomycetidae</taxon>
        <taxon>Amphisphaeriales</taxon>
        <taxon>Sporocadaceae</taxon>
        <taxon>Pestalotiopsis</taxon>
    </lineage>
</organism>
<protein>
    <recommendedName>
        <fullName evidence="1">NB-ARC domain-containing protein</fullName>
    </recommendedName>
</protein>
<dbReference type="PANTHER" id="PTHR46082:SF11">
    <property type="entry name" value="AAA+ ATPASE DOMAIN-CONTAINING PROTEIN-RELATED"/>
    <property type="match status" value="1"/>
</dbReference>
<dbReference type="EMBL" id="KI912110">
    <property type="protein sequence ID" value="ETS84496.1"/>
    <property type="molecule type" value="Genomic_DNA"/>
</dbReference>
<dbReference type="KEGG" id="pfy:PFICI_02521"/>
<dbReference type="GO" id="GO:0009116">
    <property type="term" value="P:nucleoside metabolic process"/>
    <property type="evidence" value="ECO:0007669"/>
    <property type="project" value="InterPro"/>
</dbReference>
<dbReference type="InterPro" id="IPR027417">
    <property type="entry name" value="P-loop_NTPase"/>
</dbReference>
<dbReference type="STRING" id="1229662.W3XGZ2"/>
<dbReference type="GO" id="GO:0003824">
    <property type="term" value="F:catalytic activity"/>
    <property type="evidence" value="ECO:0007669"/>
    <property type="project" value="InterPro"/>
</dbReference>
<dbReference type="HOGENOM" id="CLU_000288_125_3_1"/>
<dbReference type="Pfam" id="PF13424">
    <property type="entry name" value="TPR_12"/>
    <property type="match status" value="1"/>
</dbReference>
<dbReference type="PANTHER" id="PTHR46082">
    <property type="entry name" value="ATP/GTP-BINDING PROTEIN-RELATED"/>
    <property type="match status" value="1"/>
</dbReference>
<accession>W3XGZ2</accession>
<gene>
    <name evidence="2" type="ORF">PFICI_02521</name>
</gene>
<name>W3XGZ2_PESFW</name>
<dbReference type="InterPro" id="IPR053137">
    <property type="entry name" value="NLR-like"/>
</dbReference>
<keyword evidence="3" id="KW-1185">Reference proteome</keyword>
<dbReference type="GeneID" id="19267534"/>